<dbReference type="GO" id="GO:0005576">
    <property type="term" value="C:extracellular region"/>
    <property type="evidence" value="ECO:0007669"/>
    <property type="project" value="TreeGrafter"/>
</dbReference>
<keyword evidence="10" id="KW-1185">Reference proteome</keyword>
<organism evidence="9 10">
    <name type="scientific">Clostridium bornimense</name>
    <dbReference type="NCBI Taxonomy" id="1216932"/>
    <lineage>
        <taxon>Bacteria</taxon>
        <taxon>Bacillati</taxon>
        <taxon>Bacillota</taxon>
        <taxon>Clostridia</taxon>
        <taxon>Eubacteriales</taxon>
        <taxon>Clostridiaceae</taxon>
        <taxon>Clostridium</taxon>
    </lineage>
</organism>
<dbReference type="InterPro" id="IPR038063">
    <property type="entry name" value="Transpep_catalytic_dom"/>
</dbReference>
<dbReference type="GO" id="GO:0018104">
    <property type="term" value="P:peptidoglycan-protein cross-linking"/>
    <property type="evidence" value="ECO:0007669"/>
    <property type="project" value="TreeGrafter"/>
</dbReference>
<dbReference type="STRING" id="1216932.CM240_1024"/>
<name>W6RV32_9CLOT</name>
<keyword evidence="7" id="KW-0472">Membrane</keyword>
<evidence type="ECO:0000256" key="4">
    <source>
        <dbReference type="ARBA" id="ARBA00022984"/>
    </source>
</evidence>
<dbReference type="RefSeq" id="WP_044037083.1">
    <property type="nucleotide sequence ID" value="NZ_HG917868.1"/>
</dbReference>
<dbReference type="InterPro" id="IPR022029">
    <property type="entry name" value="YoaR-like_PG-bd"/>
</dbReference>
<dbReference type="InterPro" id="IPR050979">
    <property type="entry name" value="LD-transpeptidase"/>
</dbReference>
<evidence type="ECO:0000259" key="8">
    <source>
        <dbReference type="PROSITE" id="PS52029"/>
    </source>
</evidence>
<keyword evidence="3 6" id="KW-0133">Cell shape</keyword>
<dbReference type="Gene3D" id="3.10.20.800">
    <property type="match status" value="1"/>
</dbReference>
<dbReference type="GO" id="GO:0008360">
    <property type="term" value="P:regulation of cell shape"/>
    <property type="evidence" value="ECO:0007669"/>
    <property type="project" value="UniProtKB-UniRule"/>
</dbReference>
<dbReference type="Gene3D" id="2.40.440.10">
    <property type="entry name" value="L,D-transpeptidase catalytic domain-like"/>
    <property type="match status" value="1"/>
</dbReference>
<protein>
    <submittedName>
        <fullName evidence="9">ErfK family protein</fullName>
    </submittedName>
</protein>
<dbReference type="GO" id="GO:0016740">
    <property type="term" value="F:transferase activity"/>
    <property type="evidence" value="ECO:0007669"/>
    <property type="project" value="UniProtKB-KW"/>
</dbReference>
<evidence type="ECO:0000256" key="3">
    <source>
        <dbReference type="ARBA" id="ARBA00022960"/>
    </source>
</evidence>
<dbReference type="eggNOG" id="COG1376">
    <property type="taxonomic scope" value="Bacteria"/>
</dbReference>
<evidence type="ECO:0000313" key="10">
    <source>
        <dbReference type="Proteomes" id="UP000019426"/>
    </source>
</evidence>
<gene>
    <name evidence="9" type="ORF">CM240_1024</name>
</gene>
<dbReference type="HOGENOM" id="CLU_022707_2_1_9"/>
<accession>W6RV32</accession>
<dbReference type="KEGG" id="clt:CM240_1024"/>
<evidence type="ECO:0000256" key="6">
    <source>
        <dbReference type="PROSITE-ProRule" id="PRU01373"/>
    </source>
</evidence>
<feature type="domain" description="L,D-TPase catalytic" evidence="8">
    <location>
        <begin position="337"/>
        <end position="456"/>
    </location>
</feature>
<dbReference type="UniPathway" id="UPA00219"/>
<dbReference type="InterPro" id="IPR038054">
    <property type="entry name" value="LD_TPept-like_central_sf"/>
</dbReference>
<dbReference type="Pfam" id="PF03734">
    <property type="entry name" value="YkuD"/>
    <property type="match status" value="1"/>
</dbReference>
<dbReference type="PANTHER" id="PTHR30582">
    <property type="entry name" value="L,D-TRANSPEPTIDASE"/>
    <property type="match status" value="1"/>
</dbReference>
<keyword evidence="7" id="KW-0812">Transmembrane</keyword>
<dbReference type="OrthoDB" id="3176960at2"/>
<dbReference type="PANTHER" id="PTHR30582:SF33">
    <property type="entry name" value="EXPORTED PROTEIN"/>
    <property type="match status" value="1"/>
</dbReference>
<dbReference type="PATRIC" id="fig|1216932.3.peg.1011"/>
<reference evidence="9 10" key="1">
    <citation type="submission" date="2013-11" db="EMBL/GenBank/DDBJ databases">
        <title>Complete genome sequence of Clostridum sp. M2/40.</title>
        <authorList>
            <person name="Wibberg D."/>
            <person name="Puehler A."/>
            <person name="Schlueter A."/>
        </authorList>
    </citation>
    <scope>NUCLEOTIDE SEQUENCE [LARGE SCALE GENOMIC DNA]</scope>
    <source>
        <strain evidence="10">M2/40</strain>
    </source>
</reference>
<sequence length="457" mass="51136">MKFKMSKWCISVIVSAMVIVSYIGVSIFFTNKFYFGSKINSVKATGKTVDEVNNEIEKKIKSYTLKIKGRDKFESEIKGSDIGLKYKSGDEVEKIKESQNPFGWIKGIFHGTESTISEMVEYDEELLKAEVDKLDCFKEENIVEPKNPTFKYGDKGYEIVDKVNGNKVNKDLLIENISKAIIDGKSTLNLDKVDCYEKPQYTKDSKEVKEAKAILDKYCNSKITYNINGKEEILDGSVINTWINIDNEFKVNLDKDSIVNYVDKLAMECNTIGNTRNFKSSLGDTVKVSGGNYGVVMDKEGEISFLETAIVEGKVTSREPEYLQTAFSSGVDDIGDTYVEVNLSSQHIWFYKKGQLITEGDVVTGNVSNNCATPTGVYRLNYKEKNATLKGEDYETPVSFWMPFNGGIGIHDATWRSAFGGNIYYNSGSHGCVNAPYDVANAIFDNIEPGTPIICYS</sequence>
<keyword evidence="4 6" id="KW-0573">Peptidoglycan synthesis</keyword>
<dbReference type="EMBL" id="HG917868">
    <property type="protein sequence ID" value="CDM68188.1"/>
    <property type="molecule type" value="Genomic_DNA"/>
</dbReference>
<keyword evidence="7" id="KW-1133">Transmembrane helix</keyword>
<dbReference type="Pfam" id="PF12229">
    <property type="entry name" value="PG_binding_4"/>
    <property type="match status" value="2"/>
</dbReference>
<dbReference type="SUPFAM" id="SSF143985">
    <property type="entry name" value="L,D-transpeptidase pre-catalytic domain-like"/>
    <property type="match status" value="1"/>
</dbReference>
<evidence type="ECO:0000313" key="9">
    <source>
        <dbReference type="EMBL" id="CDM68188.1"/>
    </source>
</evidence>
<dbReference type="GO" id="GO:0071972">
    <property type="term" value="F:peptidoglycan L,D-transpeptidase activity"/>
    <property type="evidence" value="ECO:0007669"/>
    <property type="project" value="TreeGrafter"/>
</dbReference>
<dbReference type="SUPFAM" id="SSF141523">
    <property type="entry name" value="L,D-transpeptidase catalytic domain-like"/>
    <property type="match status" value="1"/>
</dbReference>
<proteinExistence type="predicted"/>
<feature type="active site" description="Proton donor/acceptor" evidence="6">
    <location>
        <position position="411"/>
    </location>
</feature>
<dbReference type="AlphaFoldDB" id="W6RV32"/>
<evidence type="ECO:0000256" key="2">
    <source>
        <dbReference type="ARBA" id="ARBA00022679"/>
    </source>
</evidence>
<evidence type="ECO:0000256" key="7">
    <source>
        <dbReference type="SAM" id="Phobius"/>
    </source>
</evidence>
<comment type="pathway">
    <text evidence="1 6">Cell wall biogenesis; peptidoglycan biosynthesis.</text>
</comment>
<dbReference type="InterPro" id="IPR005490">
    <property type="entry name" value="LD_TPept_cat_dom"/>
</dbReference>
<keyword evidence="2" id="KW-0808">Transferase</keyword>
<evidence type="ECO:0000256" key="5">
    <source>
        <dbReference type="ARBA" id="ARBA00023316"/>
    </source>
</evidence>
<dbReference type="Proteomes" id="UP000019426">
    <property type="component" value="Chromosome M2/40_rep1"/>
</dbReference>
<dbReference type="CDD" id="cd16913">
    <property type="entry name" value="YkuD_like"/>
    <property type="match status" value="1"/>
</dbReference>
<evidence type="ECO:0000256" key="1">
    <source>
        <dbReference type="ARBA" id="ARBA00004752"/>
    </source>
</evidence>
<keyword evidence="5 6" id="KW-0961">Cell wall biogenesis/degradation</keyword>
<feature type="transmembrane region" description="Helical" evidence="7">
    <location>
        <begin position="7"/>
        <end position="29"/>
    </location>
</feature>
<dbReference type="PROSITE" id="PS52029">
    <property type="entry name" value="LD_TPASE"/>
    <property type="match status" value="1"/>
</dbReference>
<feature type="active site" description="Nucleophile" evidence="6">
    <location>
        <position position="432"/>
    </location>
</feature>
<dbReference type="GO" id="GO:0071555">
    <property type="term" value="P:cell wall organization"/>
    <property type="evidence" value="ECO:0007669"/>
    <property type="project" value="UniProtKB-UniRule"/>
</dbReference>